<evidence type="ECO:0000259" key="2">
    <source>
        <dbReference type="Pfam" id="PF10593"/>
    </source>
</evidence>
<dbReference type="SUPFAM" id="SSF52540">
    <property type="entry name" value="P-loop containing nucleoside triphosphate hydrolases"/>
    <property type="match status" value="1"/>
</dbReference>
<evidence type="ECO:0000256" key="1">
    <source>
        <dbReference type="SAM" id="MobiDB-lite"/>
    </source>
</evidence>
<dbReference type="RefSeq" id="WP_382038559.1">
    <property type="nucleotide sequence ID" value="NZ_JBHSKJ010000004.1"/>
</dbReference>
<gene>
    <name evidence="3" type="ORF">ACFPP6_07900</name>
</gene>
<organism evidence="3 4">
    <name type="scientific">Streptomyces aureoversilis</name>
    <dbReference type="NCBI Taxonomy" id="67277"/>
    <lineage>
        <taxon>Bacteria</taxon>
        <taxon>Bacillati</taxon>
        <taxon>Actinomycetota</taxon>
        <taxon>Actinomycetes</taxon>
        <taxon>Kitasatosporales</taxon>
        <taxon>Streptomycetaceae</taxon>
        <taxon>Streptomyces</taxon>
    </lineage>
</organism>
<proteinExistence type="predicted"/>
<dbReference type="Proteomes" id="UP001596222">
    <property type="component" value="Unassembled WGS sequence"/>
</dbReference>
<dbReference type="InterPro" id="IPR018310">
    <property type="entry name" value="Put_endonuclease_Z1-dom"/>
</dbReference>
<protein>
    <submittedName>
        <fullName evidence="3">Z1 domain-containing protein</fullName>
    </submittedName>
</protein>
<name>A0ABV9ZWR6_9ACTN</name>
<dbReference type="InterPro" id="IPR027417">
    <property type="entry name" value="P-loop_NTPase"/>
</dbReference>
<evidence type="ECO:0000313" key="3">
    <source>
        <dbReference type="EMBL" id="MFC5144600.1"/>
    </source>
</evidence>
<reference evidence="4" key="1">
    <citation type="journal article" date="2019" name="Int. J. Syst. Evol. Microbiol.">
        <title>The Global Catalogue of Microorganisms (GCM) 10K type strain sequencing project: providing services to taxonomists for standard genome sequencing and annotation.</title>
        <authorList>
            <consortium name="The Broad Institute Genomics Platform"/>
            <consortium name="The Broad Institute Genome Sequencing Center for Infectious Disease"/>
            <person name="Wu L."/>
            <person name="Ma J."/>
        </authorList>
    </citation>
    <scope>NUCLEOTIDE SEQUENCE [LARGE SCALE GENOMIC DNA]</scope>
    <source>
        <strain evidence="4">CGMCC 4.1641</strain>
    </source>
</reference>
<feature type="compositionally biased region" description="Basic and acidic residues" evidence="1">
    <location>
        <begin position="82"/>
        <end position="98"/>
    </location>
</feature>
<dbReference type="Pfam" id="PF10593">
    <property type="entry name" value="Z1"/>
    <property type="match status" value="1"/>
</dbReference>
<keyword evidence="4" id="KW-1185">Reference proteome</keyword>
<evidence type="ECO:0000313" key="4">
    <source>
        <dbReference type="Proteomes" id="UP001596222"/>
    </source>
</evidence>
<feature type="region of interest" description="Disordered" evidence="1">
    <location>
        <begin position="73"/>
        <end position="104"/>
    </location>
</feature>
<accession>A0ABV9ZWR6</accession>
<dbReference type="EMBL" id="JBHSKJ010000004">
    <property type="protein sequence ID" value="MFC5144600.1"/>
    <property type="molecule type" value="Genomic_DNA"/>
</dbReference>
<sequence length="673" mass="73421">MKTPDTASALQQTARRAWDILVPNAADGTCTDERYAAWEQALEHFSEGGMPVTAEQDEIADFLALLAGSSITDPMDDDGYEDTQHSAEGDLGHEDRSPVSRPGGYWSRHQAALASLGQPAEHAAAYLDHSSSEVLGHLAEPTRPDAWRSRGLVMGHAGSGKTHVFTALAAKALDAGYRLVIVVSGPQNVQRVQIQQALDAHLVDGEQDPVLRGTTTEHDYRGTGSDSTFWEFGRRDPALPLNTEYNLRHTAPRLLAVKRNASILRRLVRDLAAQGTGLSEVPALVIDDEPDPWSAVNAVRPGHVRPVTSELVSRLLELLPRSQYVNYAWTPFARSLLDPAGEGAPFPADYIIRLPRPDGYLGAYEVSDGKAQVARLWRDQGMSGDDDGSLRQALDMFVLTGAVKLFRQTTSRSYHYRHHTMLVHGTNRTAEQQQLSGRLLRLWEEADYSTGGSTQRLNRLFDTDLLGGAGSYEEGACLPAAFEDLLPYIRDAAERIGSSPSPVAGMRATHRRLWKILVGGSVPPGDLEVEGLTVTHLRQPAGDGAGVRLFGEWFGRHHGYRDLVRMYVQLDAGQDGDWIRAKERFESLCRAEVAFRSQLQAIAASPGADRLRSAELPALAADHLSRQRRQADTGRGINTVSPWHSHRSGDQAAGTRRGSGVLMPDPCGTGSAG</sequence>
<feature type="region of interest" description="Disordered" evidence="1">
    <location>
        <begin position="624"/>
        <end position="673"/>
    </location>
</feature>
<feature type="domain" description="Putative endonuclease Z1" evidence="2">
    <location>
        <begin position="389"/>
        <end position="604"/>
    </location>
</feature>
<comment type="caution">
    <text evidence="3">The sequence shown here is derived from an EMBL/GenBank/DDBJ whole genome shotgun (WGS) entry which is preliminary data.</text>
</comment>